<evidence type="ECO:0000313" key="3">
    <source>
        <dbReference type="Proteomes" id="UP000027442"/>
    </source>
</evidence>
<proteinExistence type="predicted"/>
<dbReference type="HOGENOM" id="CLU_3255802_0_0_10"/>
<accession>A0A069QV87</accession>
<keyword evidence="1" id="KW-1133">Transmembrane helix</keyword>
<keyword evidence="1" id="KW-0472">Membrane</keyword>
<dbReference type="EMBL" id="JNGW01000012">
    <property type="protein sequence ID" value="KDR53766.1"/>
    <property type="molecule type" value="Genomic_DNA"/>
</dbReference>
<feature type="transmembrane region" description="Helical" evidence="1">
    <location>
        <begin position="20"/>
        <end position="41"/>
    </location>
</feature>
<organism evidence="2 3">
    <name type="scientific">Hoylesella loescheii DSM 19665 = JCM 12249 = ATCC 15930</name>
    <dbReference type="NCBI Taxonomy" id="1122985"/>
    <lineage>
        <taxon>Bacteria</taxon>
        <taxon>Pseudomonadati</taxon>
        <taxon>Bacteroidota</taxon>
        <taxon>Bacteroidia</taxon>
        <taxon>Bacteroidales</taxon>
        <taxon>Prevotellaceae</taxon>
        <taxon>Hoylesella</taxon>
    </lineage>
</organism>
<protein>
    <submittedName>
        <fullName evidence="2">Uncharacterized protein</fullName>
    </submittedName>
</protein>
<evidence type="ECO:0000313" key="2">
    <source>
        <dbReference type="EMBL" id="KDR53766.1"/>
    </source>
</evidence>
<gene>
    <name evidence="2" type="ORF">HMPREF1991_00133</name>
</gene>
<reference evidence="2 3" key="1">
    <citation type="submission" date="2013-08" db="EMBL/GenBank/DDBJ databases">
        <authorList>
            <person name="Weinstock G."/>
            <person name="Sodergren E."/>
            <person name="Wylie T."/>
            <person name="Fulton L."/>
            <person name="Fulton R."/>
            <person name="Fronick C."/>
            <person name="O'Laughlin M."/>
            <person name="Godfrey J."/>
            <person name="Miner T."/>
            <person name="Herter B."/>
            <person name="Appelbaum E."/>
            <person name="Cordes M."/>
            <person name="Lek S."/>
            <person name="Wollam A."/>
            <person name="Pepin K.H."/>
            <person name="Palsikar V.B."/>
            <person name="Mitreva M."/>
            <person name="Wilson R.K."/>
        </authorList>
    </citation>
    <scope>NUCLEOTIDE SEQUENCE [LARGE SCALE GENOMIC DNA]</scope>
    <source>
        <strain evidence="2 3">ATCC 15930</strain>
    </source>
</reference>
<comment type="caution">
    <text evidence="2">The sequence shown here is derived from an EMBL/GenBank/DDBJ whole genome shotgun (WGS) entry which is preliminary data.</text>
</comment>
<keyword evidence="1" id="KW-0812">Transmembrane</keyword>
<keyword evidence="3" id="KW-1185">Reference proteome</keyword>
<evidence type="ECO:0000256" key="1">
    <source>
        <dbReference type="SAM" id="Phobius"/>
    </source>
</evidence>
<sequence>MAIANSNKAVQRAAAESRKVLVALLIVVIDINNYSLVLVYLT</sequence>
<dbReference type="AlphaFoldDB" id="A0A069QV87"/>
<name>A0A069QV87_HOYLO</name>
<dbReference type="Proteomes" id="UP000027442">
    <property type="component" value="Unassembled WGS sequence"/>
</dbReference>